<feature type="domain" description="Helicase ATP-binding" evidence="6">
    <location>
        <begin position="120"/>
        <end position="297"/>
    </location>
</feature>
<evidence type="ECO:0000256" key="5">
    <source>
        <dbReference type="SAM" id="Coils"/>
    </source>
</evidence>
<feature type="domain" description="Helicase C-terminal" evidence="7">
    <location>
        <begin position="479"/>
        <end position="623"/>
    </location>
</feature>
<accession>A0A345UL82</accession>
<dbReference type="KEGG" id="cprv:CYPRO_1984"/>
<name>A0A345UL82_9BACT</name>
<dbReference type="RefSeq" id="WP_114984450.1">
    <property type="nucleotide sequence ID" value="NZ_CP027806.1"/>
</dbReference>
<dbReference type="InterPro" id="IPR014001">
    <property type="entry name" value="Helicase_ATP-bd"/>
</dbReference>
<feature type="coiled-coil region" evidence="5">
    <location>
        <begin position="876"/>
        <end position="903"/>
    </location>
</feature>
<dbReference type="InterPro" id="IPR057342">
    <property type="entry name" value="DEXDc_RapA"/>
</dbReference>
<dbReference type="Pfam" id="PF00271">
    <property type="entry name" value="Helicase_C"/>
    <property type="match status" value="1"/>
</dbReference>
<dbReference type="SMART" id="SM00487">
    <property type="entry name" value="DEXDc"/>
    <property type="match status" value="1"/>
</dbReference>
<evidence type="ECO:0000256" key="3">
    <source>
        <dbReference type="ARBA" id="ARBA00022806"/>
    </source>
</evidence>
<dbReference type="SMART" id="SM00490">
    <property type="entry name" value="HELICc"/>
    <property type="match status" value="1"/>
</dbReference>
<keyword evidence="5" id="KW-0175">Coiled coil</keyword>
<evidence type="ECO:0000313" key="9">
    <source>
        <dbReference type="Proteomes" id="UP000254808"/>
    </source>
</evidence>
<dbReference type="SUPFAM" id="SSF52540">
    <property type="entry name" value="P-loop containing nucleoside triphosphate hydrolases"/>
    <property type="match status" value="1"/>
</dbReference>
<evidence type="ECO:0000313" key="8">
    <source>
        <dbReference type="EMBL" id="AXJ01234.1"/>
    </source>
</evidence>
<dbReference type="Gene3D" id="3.40.50.300">
    <property type="entry name" value="P-loop containing nucleotide triphosphate hydrolases"/>
    <property type="match status" value="1"/>
</dbReference>
<dbReference type="PROSITE" id="PS51192">
    <property type="entry name" value="HELICASE_ATP_BIND_1"/>
    <property type="match status" value="1"/>
</dbReference>
<reference evidence="8 9" key="1">
    <citation type="submission" date="2018-03" db="EMBL/GenBank/DDBJ databases">
        <title>Phenotypic and genomic properties of Cyclonatronum proteinivorum gen. nov., sp. nov., a haloalkaliphilic bacteroidete from soda lakes possessing Na+-translocating rhodopsin.</title>
        <authorList>
            <person name="Toshchakov S.V."/>
            <person name="Korzhenkov A."/>
            <person name="Samarov N.I."/>
            <person name="Kublanov I.V."/>
            <person name="Muntyan M.S."/>
            <person name="Sorokin D.Y."/>
        </authorList>
    </citation>
    <scope>NUCLEOTIDE SEQUENCE [LARGE SCALE GENOMIC DNA]</scope>
    <source>
        <strain evidence="8 9">Omega</strain>
    </source>
</reference>
<dbReference type="InterPro" id="IPR027417">
    <property type="entry name" value="P-loop_NTPase"/>
</dbReference>
<keyword evidence="3" id="KW-0347">Helicase</keyword>
<keyword evidence="2" id="KW-0378">Hydrolase</keyword>
<dbReference type="Pfam" id="PF00176">
    <property type="entry name" value="SNF2-rel_dom"/>
    <property type="match status" value="1"/>
</dbReference>
<dbReference type="InterPro" id="IPR049730">
    <property type="entry name" value="SNF2/RAD54-like_C"/>
</dbReference>
<dbReference type="Gene3D" id="3.40.50.10810">
    <property type="entry name" value="Tandem AAA-ATPase domain"/>
    <property type="match status" value="1"/>
</dbReference>
<dbReference type="CDD" id="cd18793">
    <property type="entry name" value="SF2_C_SNF"/>
    <property type="match status" value="1"/>
</dbReference>
<dbReference type="InterPro" id="IPR001650">
    <property type="entry name" value="Helicase_C-like"/>
</dbReference>
<dbReference type="EMBL" id="CP027806">
    <property type="protein sequence ID" value="AXJ01234.1"/>
    <property type="molecule type" value="Genomic_DNA"/>
</dbReference>
<dbReference type="GO" id="GO:0004386">
    <property type="term" value="F:helicase activity"/>
    <property type="evidence" value="ECO:0007669"/>
    <property type="project" value="UniProtKB-KW"/>
</dbReference>
<dbReference type="GO" id="GO:0005524">
    <property type="term" value="F:ATP binding"/>
    <property type="evidence" value="ECO:0007669"/>
    <property type="project" value="UniProtKB-KW"/>
</dbReference>
<dbReference type="PANTHER" id="PTHR45766">
    <property type="entry name" value="DNA ANNEALING HELICASE AND ENDONUCLEASE ZRANB3 FAMILY MEMBER"/>
    <property type="match status" value="1"/>
</dbReference>
<sequence length="948" mass="107124">MTPVPVSAPAAQHSPGELVRYRDRRWIVLPSPHPDIILLKPLGGSDQEITGVHRKLRFEGEDIVSDSFPEPEPAQLGAFRTARLLYDAARLSFRHASGPFRCMGKISFRPRAYQVVPLVMALKQEVTRLMIADDVGIGKTIEALLILKELLERGEIRNFAVICPPHLCEQWQAELRDKLDIQAEIIRSSTAASLDRRLPDDRSVFFHLPYQVISIDYLKSDRRRALFLQDCPKLVIVDEAHTCALPAGAKNVKQQLRHALLHHIAQVPDRHLLMLTATPHSGKDEEFKSLLGLLNPALKHLDFDHITAQQRRQLADYFIQRKRPNIIRWLNEPGLFPEREIREIPYNLHADYKRAYKTIKAFARGISLAAQPGSARGRMRLWAALALLRGVMSSPAAGFEMLQNRQQRELAKEELDEAASLPNPVLKSDELDSDFTQAELLDNAGLGSGEIRRLRELSKLMQGLYGPEKDAKLKRAAAQLKEWLREGHQPIVFCKYIPTAKYVGEHLKALLPAKTEIMVITSELADEQRREQVELLGRSSSRVLVATDCLSEGINLQEHFTAVLHYDLPWNPNRLEQRDGRVDRFGQTGVPGAAQNEVKAYILHGQDNEIDANVMKVLIRKVHNIHQSIGVTINFGDEAESVMDTVFTKILLGQSDEDAPQLSLFEEEYFSAEIEKARKRGEKLRSIFAHENVSKDDIQHNLNEIDEAIGDVSAVERFVTGSLPLLGAEISRIGTGWMVSLINLPDHLRGHFPGQDRARISFESPTPKGFRYIGRNHAFVEQLCQFMLALAFDGSDRFEPVARVSAIMTNAVQRLTVLVMFRVRNVIRELNTANQVVSEEMYLWGFSGPENDRTYLGFESARELLATTQSAQSLSAERQKQDIERALIQLRSLNAQLSELATERAERLVEAHGRFRNLVGGRRYEKVTPVLPPDIMGLYVLLPVPKSM</sequence>
<dbReference type="Proteomes" id="UP000254808">
    <property type="component" value="Chromosome"/>
</dbReference>
<dbReference type="CDD" id="cd18011">
    <property type="entry name" value="DEXDc_RapA"/>
    <property type="match status" value="1"/>
</dbReference>
<dbReference type="AlphaFoldDB" id="A0A345UL82"/>
<dbReference type="GO" id="GO:0016787">
    <property type="term" value="F:hydrolase activity"/>
    <property type="evidence" value="ECO:0007669"/>
    <property type="project" value="UniProtKB-KW"/>
</dbReference>
<keyword evidence="9" id="KW-1185">Reference proteome</keyword>
<evidence type="ECO:0000259" key="6">
    <source>
        <dbReference type="PROSITE" id="PS51192"/>
    </source>
</evidence>
<evidence type="ECO:0000256" key="1">
    <source>
        <dbReference type="ARBA" id="ARBA00022741"/>
    </source>
</evidence>
<dbReference type="OrthoDB" id="9814088at2"/>
<evidence type="ECO:0000259" key="7">
    <source>
        <dbReference type="PROSITE" id="PS51194"/>
    </source>
</evidence>
<dbReference type="InterPro" id="IPR000330">
    <property type="entry name" value="SNF2_N"/>
</dbReference>
<protein>
    <submittedName>
        <fullName evidence="8">SNF2 family N-terminal domain-containing protein</fullName>
    </submittedName>
</protein>
<evidence type="ECO:0000256" key="4">
    <source>
        <dbReference type="ARBA" id="ARBA00022840"/>
    </source>
</evidence>
<dbReference type="PANTHER" id="PTHR45766:SF6">
    <property type="entry name" value="SWI_SNF-RELATED MATRIX-ASSOCIATED ACTIN-DEPENDENT REGULATOR OF CHROMATIN SUBFAMILY A-LIKE PROTEIN 1"/>
    <property type="match status" value="1"/>
</dbReference>
<dbReference type="PROSITE" id="PS51194">
    <property type="entry name" value="HELICASE_CTER"/>
    <property type="match status" value="1"/>
</dbReference>
<keyword evidence="4" id="KW-0067">ATP-binding</keyword>
<evidence type="ECO:0000256" key="2">
    <source>
        <dbReference type="ARBA" id="ARBA00022801"/>
    </source>
</evidence>
<keyword evidence="1" id="KW-0547">Nucleotide-binding</keyword>
<organism evidence="8 9">
    <name type="scientific">Cyclonatronum proteinivorum</name>
    <dbReference type="NCBI Taxonomy" id="1457365"/>
    <lineage>
        <taxon>Bacteria</taxon>
        <taxon>Pseudomonadati</taxon>
        <taxon>Balneolota</taxon>
        <taxon>Balneolia</taxon>
        <taxon>Balneolales</taxon>
        <taxon>Cyclonatronaceae</taxon>
        <taxon>Cyclonatronum</taxon>
    </lineage>
</organism>
<dbReference type="InterPro" id="IPR038718">
    <property type="entry name" value="SNF2-like_sf"/>
</dbReference>
<proteinExistence type="predicted"/>
<gene>
    <name evidence="8" type="ORF">CYPRO_1984</name>
</gene>